<dbReference type="GO" id="GO:0016787">
    <property type="term" value="F:hydrolase activity"/>
    <property type="evidence" value="ECO:0007669"/>
    <property type="project" value="UniProtKB-KW"/>
</dbReference>
<sequence length="271" mass="29336">MSVPSRWEADVSQVLSGAEPFAHDGPAEVGVLVCHGFTSTPQSVRAWAEHLAAAGCAVRCPLLPGHGTRWQDLNGTGWHDWYRAAERELLALRERCRSVFVFGQSMGGTLALRLAQRHPDIAGLVLVNPSVTTRRTGAALLPLLARPPLSWVVPSLPGVAGDVAAPGVRELAYDRMPLRAMASLRRLWSVVRAELGEVRQPLVLYRSAVDHVVEPVNAELVLAGVRSADVTAHVLADSFHVATLDHDAPALFAGSVEFIHRIHHERAEEPA</sequence>
<evidence type="ECO:0000259" key="1">
    <source>
        <dbReference type="Pfam" id="PF12146"/>
    </source>
</evidence>
<evidence type="ECO:0000313" key="3">
    <source>
        <dbReference type="Proteomes" id="UP001564626"/>
    </source>
</evidence>
<dbReference type="InterPro" id="IPR012354">
    <property type="entry name" value="Esterase_lipase"/>
</dbReference>
<accession>A0ABV4CJ37</accession>
<dbReference type="PIRSF" id="PIRSF017388">
    <property type="entry name" value="Esterase_lipase"/>
    <property type="match status" value="1"/>
</dbReference>
<dbReference type="PANTHER" id="PTHR11614">
    <property type="entry name" value="PHOSPHOLIPASE-RELATED"/>
    <property type="match status" value="1"/>
</dbReference>
<dbReference type="Gene3D" id="3.40.50.1820">
    <property type="entry name" value="alpha/beta hydrolase"/>
    <property type="match status" value="1"/>
</dbReference>
<dbReference type="InterPro" id="IPR051044">
    <property type="entry name" value="MAG_DAG_Lipase"/>
</dbReference>
<dbReference type="InterPro" id="IPR029058">
    <property type="entry name" value="AB_hydrolase_fold"/>
</dbReference>
<reference evidence="2 3" key="1">
    <citation type="submission" date="2024-08" db="EMBL/GenBank/DDBJ databases">
        <title>Genome mining of Saccharopolyspora cebuensis PGLac3 from Nigerian medicinal plant.</title>
        <authorList>
            <person name="Ezeobiora C.E."/>
            <person name="Igbokwe N.H."/>
            <person name="Amin D.H."/>
            <person name="Mendie U.E."/>
        </authorList>
    </citation>
    <scope>NUCLEOTIDE SEQUENCE [LARGE SCALE GENOMIC DNA]</scope>
    <source>
        <strain evidence="2 3">PGLac3</strain>
    </source>
</reference>
<feature type="domain" description="Serine aminopeptidase S33" evidence="1">
    <location>
        <begin position="31"/>
        <end position="245"/>
    </location>
</feature>
<dbReference type="Pfam" id="PF12146">
    <property type="entry name" value="Hydrolase_4"/>
    <property type="match status" value="1"/>
</dbReference>
<name>A0ABV4CJ37_9PSEU</name>
<proteinExistence type="predicted"/>
<keyword evidence="3" id="KW-1185">Reference proteome</keyword>
<dbReference type="Proteomes" id="UP001564626">
    <property type="component" value="Unassembled WGS sequence"/>
</dbReference>
<evidence type="ECO:0000313" key="2">
    <source>
        <dbReference type="EMBL" id="MEY8040769.1"/>
    </source>
</evidence>
<protein>
    <submittedName>
        <fullName evidence="2">Alpha/beta hydrolase</fullName>
    </submittedName>
</protein>
<dbReference type="EMBL" id="JBGEHV010000026">
    <property type="protein sequence ID" value="MEY8040769.1"/>
    <property type="molecule type" value="Genomic_DNA"/>
</dbReference>
<keyword evidence="2" id="KW-0378">Hydrolase</keyword>
<organism evidence="2 3">
    <name type="scientific">Saccharopolyspora cebuensis</name>
    <dbReference type="NCBI Taxonomy" id="418759"/>
    <lineage>
        <taxon>Bacteria</taxon>
        <taxon>Bacillati</taxon>
        <taxon>Actinomycetota</taxon>
        <taxon>Actinomycetes</taxon>
        <taxon>Pseudonocardiales</taxon>
        <taxon>Pseudonocardiaceae</taxon>
        <taxon>Saccharopolyspora</taxon>
    </lineage>
</organism>
<dbReference type="SUPFAM" id="SSF53474">
    <property type="entry name" value="alpha/beta-Hydrolases"/>
    <property type="match status" value="1"/>
</dbReference>
<comment type="caution">
    <text evidence="2">The sequence shown here is derived from an EMBL/GenBank/DDBJ whole genome shotgun (WGS) entry which is preliminary data.</text>
</comment>
<dbReference type="RefSeq" id="WP_345365185.1">
    <property type="nucleotide sequence ID" value="NZ_BAABII010000013.1"/>
</dbReference>
<gene>
    <name evidence="2" type="ORF">AB8O55_15280</name>
</gene>
<dbReference type="InterPro" id="IPR022742">
    <property type="entry name" value="Hydrolase_4"/>
</dbReference>